<feature type="compositionally biased region" description="Basic and acidic residues" evidence="1">
    <location>
        <begin position="104"/>
        <end position="113"/>
    </location>
</feature>
<reference evidence="2" key="1">
    <citation type="submission" date="2017-09" db="EMBL/GenBank/DDBJ databases">
        <title>Polyketide synthases of a Diaporthe helianthi virulent isolate.</title>
        <authorList>
            <person name="Baroncelli R."/>
        </authorList>
    </citation>
    <scope>NUCLEOTIDE SEQUENCE [LARGE SCALE GENOMIC DNA]</scope>
    <source>
        <strain evidence="2">7/96</strain>
    </source>
</reference>
<name>A0A2P5I423_DIAHE</name>
<accession>A0A2P5I423</accession>
<evidence type="ECO:0000313" key="2">
    <source>
        <dbReference type="EMBL" id="POS77234.1"/>
    </source>
</evidence>
<evidence type="ECO:0000256" key="1">
    <source>
        <dbReference type="SAM" id="MobiDB-lite"/>
    </source>
</evidence>
<protein>
    <submittedName>
        <fullName evidence="2">Uncharacterized protein</fullName>
    </submittedName>
</protein>
<organism evidence="2 3">
    <name type="scientific">Diaporthe helianthi</name>
    <dbReference type="NCBI Taxonomy" id="158607"/>
    <lineage>
        <taxon>Eukaryota</taxon>
        <taxon>Fungi</taxon>
        <taxon>Dikarya</taxon>
        <taxon>Ascomycota</taxon>
        <taxon>Pezizomycotina</taxon>
        <taxon>Sordariomycetes</taxon>
        <taxon>Sordariomycetidae</taxon>
        <taxon>Diaporthales</taxon>
        <taxon>Diaporthaceae</taxon>
        <taxon>Diaporthe</taxon>
    </lineage>
</organism>
<dbReference type="AlphaFoldDB" id="A0A2P5I423"/>
<dbReference type="Proteomes" id="UP000094444">
    <property type="component" value="Unassembled WGS sequence"/>
</dbReference>
<dbReference type="InParanoid" id="A0A2P5I423"/>
<comment type="caution">
    <text evidence="2">The sequence shown here is derived from an EMBL/GenBank/DDBJ whole genome shotgun (WGS) entry which is preliminary data.</text>
</comment>
<feature type="region of interest" description="Disordered" evidence="1">
    <location>
        <begin position="87"/>
        <end position="123"/>
    </location>
</feature>
<sequence>MLIPPFQIGGPPAAADRAIPALGLPRRRRTEGVRLDVMDEALGLCGSADKGEEPQDGVGKVDPDSVLHALHTTVALSVLVDIHLAKDSKESDPQDEQDQIPRPNKPESQDEGHQIQQGGDGGQGAYHLGVDPFAVGFYACLVGPAQVDSIKRADGDSECELNDVDCGEDECLFTEYRLVLYAEKMEDTAIL</sequence>
<gene>
    <name evidence="2" type="ORF">DHEL01_v204368</name>
</gene>
<proteinExistence type="predicted"/>
<dbReference type="EMBL" id="MAVT02000288">
    <property type="protein sequence ID" value="POS77234.1"/>
    <property type="molecule type" value="Genomic_DNA"/>
</dbReference>
<keyword evidence="3" id="KW-1185">Reference proteome</keyword>
<evidence type="ECO:0000313" key="3">
    <source>
        <dbReference type="Proteomes" id="UP000094444"/>
    </source>
</evidence>